<dbReference type="EMBL" id="PDYG01000007">
    <property type="protein sequence ID" value="PHU38507.1"/>
    <property type="molecule type" value="Genomic_DNA"/>
</dbReference>
<dbReference type="InterPro" id="IPR050767">
    <property type="entry name" value="Sel1_AlgK"/>
</dbReference>
<reference evidence="1 2" key="2">
    <citation type="submission" date="2017-10" db="EMBL/GenBank/DDBJ databases">
        <authorList>
            <person name="Banno H."/>
            <person name="Chua N.-H."/>
        </authorList>
    </citation>
    <scope>NUCLEOTIDE SEQUENCE [LARGE SCALE GENOMIC DNA]</scope>
    <source>
        <strain evidence="1 2">JK623</strain>
    </source>
</reference>
<dbReference type="PANTHER" id="PTHR11102:SF147">
    <property type="entry name" value="SEL1L ADAPTOR SUBUNIT OF ERAD E3 UBIQUITIN LIGASE"/>
    <property type="match status" value="1"/>
</dbReference>
<dbReference type="InterPro" id="IPR006597">
    <property type="entry name" value="Sel1-like"/>
</dbReference>
<dbReference type="InterPro" id="IPR011990">
    <property type="entry name" value="TPR-like_helical_dom_sf"/>
</dbReference>
<dbReference type="Gene3D" id="1.25.40.10">
    <property type="entry name" value="Tetratricopeptide repeat domain"/>
    <property type="match status" value="1"/>
</dbReference>
<dbReference type="SUPFAM" id="SSF81901">
    <property type="entry name" value="HCP-like"/>
    <property type="match status" value="1"/>
</dbReference>
<name>A0A2G3E5F7_9FIRM</name>
<gene>
    <name evidence="1" type="ORF">CSX02_02425</name>
</gene>
<proteinExistence type="predicted"/>
<evidence type="ECO:0000313" key="2">
    <source>
        <dbReference type="Proteomes" id="UP000224563"/>
    </source>
</evidence>
<evidence type="ECO:0000313" key="1">
    <source>
        <dbReference type="EMBL" id="PHU38507.1"/>
    </source>
</evidence>
<dbReference type="Pfam" id="PF08238">
    <property type="entry name" value="Sel1"/>
    <property type="match status" value="4"/>
</dbReference>
<accession>A0A2G3E5F7</accession>
<sequence>MKIKTKEQLIARLKEIEEILETDERYPESDAVIIELLDEASYYDVDELKEDAACGLHEADAAYPMHPQVAALLIDIYMDGIENEDPDSMTNLGSLYYTGRAGEQDYGKAAYYYHLADLAGERQATENLGYIYYYGRTGEVDYEKAFQYFLKGALDGHLRSLYKVGDFYKNGYYVEKDPKEAFRIYERCLETMTEAALPAVGADVYMRMGDCYHKGIGVEKDLLKAQELMGIAENLFYKRLMEGDFYQKRNLQHVLDTEAEIRQEIAEELLPDLSWSRYAE</sequence>
<reference evidence="1 2" key="1">
    <citation type="submission" date="2017-10" db="EMBL/GenBank/DDBJ databases">
        <title>Resolving the taxonomy of Roseburia spp., Eubacterium rectale and Agathobacter spp. through phylogenomic analysis.</title>
        <authorList>
            <person name="Sheridan P.O."/>
            <person name="Walker A.W."/>
            <person name="Duncan S.H."/>
            <person name="Scott K.P."/>
            <person name="Toole P.W.O."/>
            <person name="Luis P."/>
            <person name="Flint H.J."/>
        </authorList>
    </citation>
    <scope>NUCLEOTIDE SEQUENCE [LARGE SCALE GENOMIC DNA]</scope>
    <source>
        <strain evidence="1 2">JK623</strain>
    </source>
</reference>
<comment type="caution">
    <text evidence="1">The sequence shown here is derived from an EMBL/GenBank/DDBJ whole genome shotgun (WGS) entry which is preliminary data.</text>
</comment>
<dbReference type="Proteomes" id="UP000224563">
    <property type="component" value="Unassembled WGS sequence"/>
</dbReference>
<protein>
    <recommendedName>
        <fullName evidence="3">Sel1 repeat family protein</fullName>
    </recommendedName>
</protein>
<evidence type="ECO:0008006" key="3">
    <source>
        <dbReference type="Google" id="ProtNLM"/>
    </source>
</evidence>
<dbReference type="PANTHER" id="PTHR11102">
    <property type="entry name" value="SEL-1-LIKE PROTEIN"/>
    <property type="match status" value="1"/>
</dbReference>
<organism evidence="1 2">
    <name type="scientific">Agathobacter ruminis</name>
    <dbReference type="NCBI Taxonomy" id="1712665"/>
    <lineage>
        <taxon>Bacteria</taxon>
        <taxon>Bacillati</taxon>
        <taxon>Bacillota</taxon>
        <taxon>Clostridia</taxon>
        <taxon>Lachnospirales</taxon>
        <taxon>Lachnospiraceae</taxon>
        <taxon>Agathobacter</taxon>
    </lineage>
</organism>
<dbReference type="AlphaFoldDB" id="A0A2G3E5F7"/>
<dbReference type="SMART" id="SM00671">
    <property type="entry name" value="SEL1"/>
    <property type="match status" value="4"/>
</dbReference>
<keyword evidence="2" id="KW-1185">Reference proteome</keyword>
<dbReference type="GO" id="GO:0036503">
    <property type="term" value="P:ERAD pathway"/>
    <property type="evidence" value="ECO:0007669"/>
    <property type="project" value="TreeGrafter"/>
</dbReference>
<dbReference type="RefSeq" id="WP_099385501.1">
    <property type="nucleotide sequence ID" value="NZ_JANSWH010000033.1"/>
</dbReference>